<organism evidence="1 2">
    <name type="scientific">Niastella vici</name>
    <dbReference type="NCBI Taxonomy" id="1703345"/>
    <lineage>
        <taxon>Bacteria</taxon>
        <taxon>Pseudomonadati</taxon>
        <taxon>Bacteroidota</taxon>
        <taxon>Chitinophagia</taxon>
        <taxon>Chitinophagales</taxon>
        <taxon>Chitinophagaceae</taxon>
        <taxon>Niastella</taxon>
    </lineage>
</organism>
<evidence type="ECO:0000313" key="1">
    <source>
        <dbReference type="EMBL" id="OQP57171.1"/>
    </source>
</evidence>
<dbReference type="Pfam" id="PF13689">
    <property type="entry name" value="DUF4154"/>
    <property type="match status" value="1"/>
</dbReference>
<keyword evidence="2" id="KW-1185">Reference proteome</keyword>
<accession>A0A1V9FFX9</accession>
<evidence type="ECO:0000313" key="2">
    <source>
        <dbReference type="Proteomes" id="UP000192796"/>
    </source>
</evidence>
<proteinExistence type="predicted"/>
<dbReference type="EMBL" id="LVYD01000124">
    <property type="protein sequence ID" value="OQP57171.1"/>
    <property type="molecule type" value="Genomic_DNA"/>
</dbReference>
<evidence type="ECO:0008006" key="3">
    <source>
        <dbReference type="Google" id="ProtNLM"/>
    </source>
</evidence>
<sequence>MFLLSLFKVQAQHETDYTIQANLIYRFTKYIDWPANKKSGDFNIGIVGDSPLYDDLKSFMNNKTVDNQKIVVTKVSGSDSYTNYHIIFISEENSGSLKKLAALTANSPVLIITEYNGLANKGSCINFITLNNRLKIEINKNNADQRSLHIASELLDLAIIIK</sequence>
<dbReference type="STRING" id="1703345.A3860_11450"/>
<comment type="caution">
    <text evidence="1">The sequence shown here is derived from an EMBL/GenBank/DDBJ whole genome shotgun (WGS) entry which is preliminary data.</text>
</comment>
<dbReference type="AlphaFoldDB" id="A0A1V9FFX9"/>
<dbReference type="Proteomes" id="UP000192796">
    <property type="component" value="Unassembled WGS sequence"/>
</dbReference>
<dbReference type="InterPro" id="IPR025293">
    <property type="entry name" value="YfiR/HmsC-like"/>
</dbReference>
<protein>
    <recommendedName>
        <fullName evidence="3">DUF4154 domain-containing protein</fullName>
    </recommendedName>
</protein>
<gene>
    <name evidence="1" type="ORF">A3860_11450</name>
</gene>
<name>A0A1V9FFX9_9BACT</name>
<reference evidence="1 2" key="1">
    <citation type="submission" date="2016-03" db="EMBL/GenBank/DDBJ databases">
        <title>Niastella vici sp. nov., isolated from farmland soil.</title>
        <authorList>
            <person name="Chen L."/>
            <person name="Wang D."/>
            <person name="Yang S."/>
            <person name="Wang G."/>
        </authorList>
    </citation>
    <scope>NUCLEOTIDE SEQUENCE [LARGE SCALE GENOMIC DNA]</scope>
    <source>
        <strain evidence="1 2">DJ57</strain>
    </source>
</reference>